<evidence type="ECO:0000256" key="1">
    <source>
        <dbReference type="SAM" id="MobiDB-lite"/>
    </source>
</evidence>
<dbReference type="Proteomes" id="UP000800094">
    <property type="component" value="Unassembled WGS sequence"/>
</dbReference>
<proteinExistence type="predicted"/>
<evidence type="ECO:0000313" key="2">
    <source>
        <dbReference type="EMBL" id="KAF2246261.1"/>
    </source>
</evidence>
<organism evidence="2 3">
    <name type="scientific">Trematosphaeria pertusa</name>
    <dbReference type="NCBI Taxonomy" id="390896"/>
    <lineage>
        <taxon>Eukaryota</taxon>
        <taxon>Fungi</taxon>
        <taxon>Dikarya</taxon>
        <taxon>Ascomycota</taxon>
        <taxon>Pezizomycotina</taxon>
        <taxon>Dothideomycetes</taxon>
        <taxon>Pleosporomycetidae</taxon>
        <taxon>Pleosporales</taxon>
        <taxon>Massarineae</taxon>
        <taxon>Trematosphaeriaceae</taxon>
        <taxon>Trematosphaeria</taxon>
    </lineage>
</organism>
<feature type="region of interest" description="Disordered" evidence="1">
    <location>
        <begin position="91"/>
        <end position="116"/>
    </location>
</feature>
<sequence>MSTPNPTPPPFPTALADLVALRRRHRRFYNLQTKLLGWGITPAEVRELDLRNEELLEQGYDTHYDSMRERLREIDELEQQLRREMWIEERRKREQEKEKEKEQEQEQEEKENRGAQ</sequence>
<keyword evidence="3" id="KW-1185">Reference proteome</keyword>
<evidence type="ECO:0000313" key="3">
    <source>
        <dbReference type="Proteomes" id="UP000800094"/>
    </source>
</evidence>
<dbReference type="GeneID" id="54587015"/>
<gene>
    <name evidence="2" type="ORF">BU26DRAFT_567749</name>
</gene>
<reference evidence="2" key="1">
    <citation type="journal article" date="2020" name="Stud. Mycol.">
        <title>101 Dothideomycetes genomes: a test case for predicting lifestyles and emergence of pathogens.</title>
        <authorList>
            <person name="Haridas S."/>
            <person name="Albert R."/>
            <person name="Binder M."/>
            <person name="Bloem J."/>
            <person name="Labutti K."/>
            <person name="Salamov A."/>
            <person name="Andreopoulos B."/>
            <person name="Baker S."/>
            <person name="Barry K."/>
            <person name="Bills G."/>
            <person name="Bluhm B."/>
            <person name="Cannon C."/>
            <person name="Castanera R."/>
            <person name="Culley D."/>
            <person name="Daum C."/>
            <person name="Ezra D."/>
            <person name="Gonzalez J."/>
            <person name="Henrissat B."/>
            <person name="Kuo A."/>
            <person name="Liang C."/>
            <person name="Lipzen A."/>
            <person name="Lutzoni F."/>
            <person name="Magnuson J."/>
            <person name="Mondo S."/>
            <person name="Nolan M."/>
            <person name="Ohm R."/>
            <person name="Pangilinan J."/>
            <person name="Park H.-J."/>
            <person name="Ramirez L."/>
            <person name="Alfaro M."/>
            <person name="Sun H."/>
            <person name="Tritt A."/>
            <person name="Yoshinaga Y."/>
            <person name="Zwiers L.-H."/>
            <person name="Turgeon B."/>
            <person name="Goodwin S."/>
            <person name="Spatafora J."/>
            <person name="Crous P."/>
            <person name="Grigoriev I."/>
        </authorList>
    </citation>
    <scope>NUCLEOTIDE SEQUENCE</scope>
    <source>
        <strain evidence="2">CBS 122368</strain>
    </source>
</reference>
<dbReference type="AlphaFoldDB" id="A0A6A6I7B4"/>
<name>A0A6A6I7B4_9PLEO</name>
<dbReference type="EMBL" id="ML987199">
    <property type="protein sequence ID" value="KAF2246261.1"/>
    <property type="molecule type" value="Genomic_DNA"/>
</dbReference>
<dbReference type="RefSeq" id="XP_033681265.1">
    <property type="nucleotide sequence ID" value="XM_033833685.1"/>
</dbReference>
<protein>
    <submittedName>
        <fullName evidence="2">Uncharacterized protein</fullName>
    </submittedName>
</protein>
<accession>A0A6A6I7B4</accession>